<reference evidence="2 3" key="1">
    <citation type="submission" date="2019-06" db="EMBL/GenBank/DDBJ databases">
        <title>Draft genomes of female and male turbot (Scophthalmus maximus).</title>
        <authorList>
            <person name="Xu H."/>
            <person name="Xu X.-W."/>
            <person name="Shao C."/>
            <person name="Chen S."/>
        </authorList>
    </citation>
    <scope>NUCLEOTIDE SEQUENCE [LARGE SCALE GENOMIC DNA]</scope>
    <source>
        <strain evidence="2">Ysfricsl-2016a</strain>
        <tissue evidence="2">Blood</tissue>
    </source>
</reference>
<evidence type="ECO:0000313" key="2">
    <source>
        <dbReference type="EMBL" id="KAF0034689.1"/>
    </source>
</evidence>
<accession>A0A6A4SPN0</accession>
<protein>
    <submittedName>
        <fullName evidence="2">Uncharacterized protein</fullName>
    </submittedName>
</protein>
<evidence type="ECO:0000313" key="3">
    <source>
        <dbReference type="Proteomes" id="UP000438429"/>
    </source>
</evidence>
<name>A0A6A4SPN0_SCOMX</name>
<comment type="caution">
    <text evidence="2">The sequence shown here is derived from an EMBL/GenBank/DDBJ whole genome shotgun (WGS) entry which is preliminary data.</text>
</comment>
<organism evidence="2 3">
    <name type="scientific">Scophthalmus maximus</name>
    <name type="common">Turbot</name>
    <name type="synonym">Psetta maxima</name>
    <dbReference type="NCBI Taxonomy" id="52904"/>
    <lineage>
        <taxon>Eukaryota</taxon>
        <taxon>Metazoa</taxon>
        <taxon>Chordata</taxon>
        <taxon>Craniata</taxon>
        <taxon>Vertebrata</taxon>
        <taxon>Euteleostomi</taxon>
        <taxon>Actinopterygii</taxon>
        <taxon>Neopterygii</taxon>
        <taxon>Teleostei</taxon>
        <taxon>Neoteleostei</taxon>
        <taxon>Acanthomorphata</taxon>
        <taxon>Carangaria</taxon>
        <taxon>Pleuronectiformes</taxon>
        <taxon>Pleuronectoidei</taxon>
        <taxon>Scophthalmidae</taxon>
        <taxon>Scophthalmus</taxon>
    </lineage>
</organism>
<feature type="region of interest" description="Disordered" evidence="1">
    <location>
        <begin position="61"/>
        <end position="84"/>
    </location>
</feature>
<sequence>MTRTERLVSELRSCCTDEGETRTLSAPHADLCGTAQPLSNLQLVRLSRLHRLPWYRRCNNRREGQMNKDTTGRRGNERTLKLSGSSTVRTCPARRCFADGAQLDRNFGFSWSNRQRVRGDLRMTFIMTVIRSRTRSNGDVLGGAVVRNSDLSAYNYTKDFEEKQLHQTLKNTSQISGHCPETLPRILFLCSR</sequence>
<gene>
    <name evidence="2" type="ORF">F2P81_012447</name>
</gene>
<dbReference type="EMBL" id="VEVO01000011">
    <property type="protein sequence ID" value="KAF0034689.1"/>
    <property type="molecule type" value="Genomic_DNA"/>
</dbReference>
<dbReference type="AlphaFoldDB" id="A0A6A4SPN0"/>
<feature type="compositionally biased region" description="Basic and acidic residues" evidence="1">
    <location>
        <begin position="61"/>
        <end position="80"/>
    </location>
</feature>
<evidence type="ECO:0000256" key="1">
    <source>
        <dbReference type="SAM" id="MobiDB-lite"/>
    </source>
</evidence>
<proteinExistence type="predicted"/>
<dbReference type="Proteomes" id="UP000438429">
    <property type="component" value="Unassembled WGS sequence"/>
</dbReference>